<dbReference type="PANTHER" id="PTHR11739">
    <property type="entry name" value="CITRATE SYNTHASE"/>
    <property type="match status" value="1"/>
</dbReference>
<evidence type="ECO:0000256" key="3">
    <source>
        <dbReference type="ARBA" id="ARBA00012972"/>
    </source>
</evidence>
<dbReference type="InterPro" id="IPR019810">
    <property type="entry name" value="Citrate_synthase_AS"/>
</dbReference>
<evidence type="ECO:0000313" key="6">
    <source>
        <dbReference type="EMBL" id="MDF8264282.1"/>
    </source>
</evidence>
<name>A0ABT6C7J4_9MICO</name>
<dbReference type="EC" id="2.3.3.16" evidence="3"/>
<dbReference type="Pfam" id="PF00285">
    <property type="entry name" value="Citrate_synt"/>
    <property type="match status" value="1"/>
</dbReference>
<dbReference type="InterPro" id="IPR016142">
    <property type="entry name" value="Citrate_synth-like_lrg_a-sub"/>
</dbReference>
<evidence type="ECO:0000256" key="1">
    <source>
        <dbReference type="ARBA" id="ARBA00005163"/>
    </source>
</evidence>
<protein>
    <recommendedName>
        <fullName evidence="3">citrate synthase (unknown stereospecificity)</fullName>
        <ecNumber evidence="3">2.3.3.16</ecNumber>
    </recommendedName>
</protein>
<dbReference type="InterPro" id="IPR016143">
    <property type="entry name" value="Citrate_synth-like_sm_a-sub"/>
</dbReference>
<gene>
    <name evidence="6" type="ORF">P4R38_08520</name>
</gene>
<dbReference type="PROSITE" id="PS00480">
    <property type="entry name" value="CITRATE_SYNTHASE"/>
    <property type="match status" value="1"/>
</dbReference>
<evidence type="ECO:0000256" key="5">
    <source>
        <dbReference type="RuleBase" id="RU003406"/>
    </source>
</evidence>
<evidence type="ECO:0000256" key="4">
    <source>
        <dbReference type="ARBA" id="ARBA00022679"/>
    </source>
</evidence>
<dbReference type="InterPro" id="IPR036969">
    <property type="entry name" value="Citrate_synthase_sf"/>
</dbReference>
<evidence type="ECO:0000313" key="7">
    <source>
        <dbReference type="Proteomes" id="UP001528912"/>
    </source>
</evidence>
<dbReference type="PRINTS" id="PR00143">
    <property type="entry name" value="CITRTSNTHASE"/>
</dbReference>
<comment type="pathway">
    <text evidence="1">Carbohydrate metabolism; tricarboxylic acid cycle.</text>
</comment>
<dbReference type="SUPFAM" id="SSF48256">
    <property type="entry name" value="Citrate synthase"/>
    <property type="match status" value="1"/>
</dbReference>
<dbReference type="Gene3D" id="1.10.230.10">
    <property type="entry name" value="Cytochrome P450-Terp, domain 2"/>
    <property type="match status" value="1"/>
</dbReference>
<dbReference type="PANTHER" id="PTHR11739:SF4">
    <property type="entry name" value="CITRATE SYNTHASE, PEROXISOMAL"/>
    <property type="match status" value="1"/>
</dbReference>
<dbReference type="InterPro" id="IPR002020">
    <property type="entry name" value="Citrate_synthase"/>
</dbReference>
<dbReference type="RefSeq" id="WP_275238996.1">
    <property type="nucleotide sequence ID" value="NZ_JARFJC010000031.1"/>
</dbReference>
<dbReference type="Gene3D" id="1.10.580.10">
    <property type="entry name" value="Citrate Synthase, domain 1"/>
    <property type="match status" value="1"/>
</dbReference>
<proteinExistence type="inferred from homology"/>
<dbReference type="EMBL" id="JAROAV010000027">
    <property type="protein sequence ID" value="MDF8264282.1"/>
    <property type="molecule type" value="Genomic_DNA"/>
</dbReference>
<keyword evidence="4 5" id="KW-0808">Transferase</keyword>
<sequence>MEAADLMTAAAAADLLGVRRQTLYAYVSRGVLTRVHGTDARGHRVSLFDRREVTALSDRHRRHRVGTFELQIDTAVTYLDPAGRLLYRGRDACDLAVTSTYEQVTEMLWGTEHLGPWSPTDTGRSVWDRQDRVCPPDSAPASRLRVALALLAAEPEVAGAARAEPDPDAVRDLARTAIVTAAGSLGAAPREWPGSVAAAAAGALTRSGEVTTEVERMVDAALVLLADHELATSTIAARATASTHADPVVTLLTGAAAMGGPLHGRAGEASAALLADVLEQGAGPVVSRWQDDPPPGFGHSVYTDADPRAECLLDLLREQHPRLVEAVDDLCLQVRRVHGLAPNVDLAMATLAHALDLRSGSAEALFVLARLAGMTAHALEEREHRLRFRPRAIYTGEAPD</sequence>
<organism evidence="6 7">
    <name type="scientific">Luteipulveratus flavus</name>
    <dbReference type="NCBI Taxonomy" id="3031728"/>
    <lineage>
        <taxon>Bacteria</taxon>
        <taxon>Bacillati</taxon>
        <taxon>Actinomycetota</taxon>
        <taxon>Actinomycetes</taxon>
        <taxon>Micrococcales</taxon>
        <taxon>Dermacoccaceae</taxon>
        <taxon>Luteipulveratus</taxon>
    </lineage>
</organism>
<evidence type="ECO:0000256" key="2">
    <source>
        <dbReference type="ARBA" id="ARBA00010566"/>
    </source>
</evidence>
<comment type="similarity">
    <text evidence="2 5">Belongs to the citrate synthase family.</text>
</comment>
<reference evidence="6 7" key="1">
    <citation type="submission" date="2023-03" db="EMBL/GenBank/DDBJ databases">
        <title>YIM 133296 draft genome.</title>
        <authorList>
            <person name="Xiong L."/>
        </authorList>
    </citation>
    <scope>NUCLEOTIDE SEQUENCE [LARGE SCALE GENOMIC DNA]</scope>
    <source>
        <strain evidence="6 7">YIM 133296</strain>
    </source>
</reference>
<dbReference type="Proteomes" id="UP001528912">
    <property type="component" value="Unassembled WGS sequence"/>
</dbReference>
<accession>A0ABT6C7J4</accession>
<keyword evidence="7" id="KW-1185">Reference proteome</keyword>
<comment type="caution">
    <text evidence="6">The sequence shown here is derived from an EMBL/GenBank/DDBJ whole genome shotgun (WGS) entry which is preliminary data.</text>
</comment>